<feature type="compositionally biased region" description="Low complexity" evidence="9">
    <location>
        <begin position="294"/>
        <end position="303"/>
    </location>
</feature>
<dbReference type="Gene3D" id="1.25.40.10">
    <property type="entry name" value="Tetratricopeptide repeat domain"/>
    <property type="match status" value="1"/>
</dbReference>
<evidence type="ECO:0000256" key="7">
    <source>
        <dbReference type="ARBA" id="ARBA00023135"/>
    </source>
</evidence>
<dbReference type="GO" id="GO:0005783">
    <property type="term" value="C:endoplasmic reticulum"/>
    <property type="evidence" value="ECO:0007669"/>
    <property type="project" value="UniProtKB-SubCell"/>
</dbReference>
<dbReference type="GO" id="GO:0008312">
    <property type="term" value="F:7S RNA binding"/>
    <property type="evidence" value="ECO:0007669"/>
    <property type="project" value="InterPro"/>
</dbReference>
<proteinExistence type="inferred from homology"/>
<dbReference type="Pfam" id="PF08492">
    <property type="entry name" value="SRP72"/>
    <property type="match status" value="1"/>
</dbReference>
<comment type="similarity">
    <text evidence="3">Belongs to the SRP72 family.</text>
</comment>
<feature type="compositionally biased region" description="Basic residues" evidence="9">
    <location>
        <begin position="306"/>
        <end position="317"/>
    </location>
</feature>
<sequence length="317" mass="34475">MAPRSTTATKVQPRAGQPPKRKPLLKKEISLGDRVQRLFTSLCAQIDGNHFTNAIKTCDKVLRLVPDDKDAKQTKLFLLLQTERYGDALALLESPNESSAFERTYSLYRLQQLDEAAQLLGKVKRSHEQSRGALHLEAQLNYRQGNYQVALDLYNQLLDSSDPNSEEYSDILTNLRASQKHLDFINTDYLRALDGLNSDVTGSLEHAPPPVPPSLSNVTGLGVTAPASKTGHVGKEQAAIRGVRSRRVPKGVVPGVTPPPDPERWLKKSERSTFQQARGKRKGGGGATQGVVESAGSSATGGHSRSGGHGRGGKKKK</sequence>
<evidence type="ECO:0000256" key="8">
    <source>
        <dbReference type="ARBA" id="ARBA00023274"/>
    </source>
</evidence>
<feature type="region of interest" description="Disordered" evidence="9">
    <location>
        <begin position="225"/>
        <end position="317"/>
    </location>
</feature>
<protein>
    <recommendedName>
        <fullName evidence="4">Signal recognition particle subunit SRP72</fullName>
    </recommendedName>
</protein>
<gene>
    <name evidence="11" type="ORF">EDB92DRAFT_1933710</name>
</gene>
<accession>A0AAD4QAR8</accession>
<feature type="region of interest" description="Disordered" evidence="9">
    <location>
        <begin position="1"/>
        <end position="21"/>
    </location>
</feature>
<dbReference type="AlphaFoldDB" id="A0AAD4QAR8"/>
<evidence type="ECO:0000256" key="5">
    <source>
        <dbReference type="ARBA" id="ARBA00022490"/>
    </source>
</evidence>
<feature type="compositionally biased region" description="Polar residues" evidence="9">
    <location>
        <begin position="1"/>
        <end position="10"/>
    </location>
</feature>
<dbReference type="EMBL" id="JAKELL010000008">
    <property type="protein sequence ID" value="KAH8996864.1"/>
    <property type="molecule type" value="Genomic_DNA"/>
</dbReference>
<dbReference type="Pfam" id="PF17004">
    <property type="entry name" value="SRP_TPR_like"/>
    <property type="match status" value="1"/>
</dbReference>
<keyword evidence="5" id="KW-0963">Cytoplasm</keyword>
<keyword evidence="8" id="KW-0687">Ribonucleoprotein</keyword>
<reference evidence="11" key="1">
    <citation type="submission" date="2022-01" db="EMBL/GenBank/DDBJ databases">
        <title>Comparative genomics reveals a dynamic genome evolution in the ectomycorrhizal milk-cap (Lactarius) mushrooms.</title>
        <authorList>
            <consortium name="DOE Joint Genome Institute"/>
            <person name="Lebreton A."/>
            <person name="Tang N."/>
            <person name="Kuo A."/>
            <person name="LaButti K."/>
            <person name="Drula E."/>
            <person name="Barry K."/>
            <person name="Clum A."/>
            <person name="Lipzen A."/>
            <person name="Mousain D."/>
            <person name="Ng V."/>
            <person name="Wang R."/>
            <person name="Wang X."/>
            <person name="Dai Y."/>
            <person name="Henrissat B."/>
            <person name="Grigoriev I.V."/>
            <person name="Guerin-Laguette A."/>
            <person name="Yu F."/>
            <person name="Martin F.M."/>
        </authorList>
    </citation>
    <scope>NUCLEOTIDE SEQUENCE</scope>
    <source>
        <strain evidence="11">QP</strain>
    </source>
</reference>
<evidence type="ECO:0000256" key="1">
    <source>
        <dbReference type="ARBA" id="ARBA00004240"/>
    </source>
</evidence>
<feature type="domain" description="Signal recognition particle SRP72 subunit RNA-binding" evidence="10">
    <location>
        <begin position="235"/>
        <end position="275"/>
    </location>
</feature>
<name>A0AAD4QAR8_9AGAM</name>
<dbReference type="GO" id="GO:0006614">
    <property type="term" value="P:SRP-dependent cotranslational protein targeting to membrane"/>
    <property type="evidence" value="ECO:0007669"/>
    <property type="project" value="InterPro"/>
</dbReference>
<comment type="caution">
    <text evidence="11">The sequence shown here is derived from an EMBL/GenBank/DDBJ whole genome shotgun (WGS) entry which is preliminary data.</text>
</comment>
<dbReference type="PANTHER" id="PTHR14094:SF9">
    <property type="entry name" value="SIGNAL RECOGNITION PARTICLE SUBUNIT SRP72"/>
    <property type="match status" value="1"/>
</dbReference>
<evidence type="ECO:0000256" key="9">
    <source>
        <dbReference type="SAM" id="MobiDB-lite"/>
    </source>
</evidence>
<keyword evidence="12" id="KW-1185">Reference proteome</keyword>
<evidence type="ECO:0000256" key="4">
    <source>
        <dbReference type="ARBA" id="ARBA00018350"/>
    </source>
</evidence>
<evidence type="ECO:0000313" key="12">
    <source>
        <dbReference type="Proteomes" id="UP001201163"/>
    </source>
</evidence>
<keyword evidence="6" id="KW-0256">Endoplasmic reticulum</keyword>
<dbReference type="GO" id="GO:0005786">
    <property type="term" value="C:signal recognition particle, endoplasmic reticulum targeting"/>
    <property type="evidence" value="ECO:0007669"/>
    <property type="project" value="UniProtKB-KW"/>
</dbReference>
<dbReference type="InterPro" id="IPR011990">
    <property type="entry name" value="TPR-like_helical_dom_sf"/>
</dbReference>
<dbReference type="InterPro" id="IPR026270">
    <property type="entry name" value="SRP72"/>
</dbReference>
<dbReference type="InterPro" id="IPR013699">
    <property type="entry name" value="Signal_recog_part_SRP72_RNA-bd"/>
</dbReference>
<evidence type="ECO:0000256" key="2">
    <source>
        <dbReference type="ARBA" id="ARBA00004496"/>
    </source>
</evidence>
<evidence type="ECO:0000259" key="10">
    <source>
        <dbReference type="Pfam" id="PF08492"/>
    </source>
</evidence>
<dbReference type="SUPFAM" id="SSF48452">
    <property type="entry name" value="TPR-like"/>
    <property type="match status" value="1"/>
</dbReference>
<evidence type="ECO:0000256" key="6">
    <source>
        <dbReference type="ARBA" id="ARBA00022824"/>
    </source>
</evidence>
<dbReference type="PANTHER" id="PTHR14094">
    <property type="entry name" value="SIGNAL RECOGNITION PARTICLE 72"/>
    <property type="match status" value="1"/>
</dbReference>
<evidence type="ECO:0000256" key="3">
    <source>
        <dbReference type="ARBA" id="ARBA00007676"/>
    </source>
</evidence>
<dbReference type="InterPro" id="IPR031545">
    <property type="entry name" value="SRP72_TPR-like"/>
</dbReference>
<evidence type="ECO:0000313" key="11">
    <source>
        <dbReference type="EMBL" id="KAH8996864.1"/>
    </source>
</evidence>
<dbReference type="Proteomes" id="UP001201163">
    <property type="component" value="Unassembled WGS sequence"/>
</dbReference>
<feature type="compositionally biased region" description="Basic and acidic residues" evidence="9">
    <location>
        <begin position="261"/>
        <end position="271"/>
    </location>
</feature>
<comment type="subcellular location">
    <subcellularLocation>
        <location evidence="2">Cytoplasm</location>
    </subcellularLocation>
    <subcellularLocation>
        <location evidence="1">Endoplasmic reticulum</location>
    </subcellularLocation>
</comment>
<dbReference type="GO" id="GO:0043022">
    <property type="term" value="F:ribosome binding"/>
    <property type="evidence" value="ECO:0007669"/>
    <property type="project" value="TreeGrafter"/>
</dbReference>
<keyword evidence="7" id="KW-0733">Signal recognition particle</keyword>
<organism evidence="11 12">
    <name type="scientific">Lactarius akahatsu</name>
    <dbReference type="NCBI Taxonomy" id="416441"/>
    <lineage>
        <taxon>Eukaryota</taxon>
        <taxon>Fungi</taxon>
        <taxon>Dikarya</taxon>
        <taxon>Basidiomycota</taxon>
        <taxon>Agaricomycotina</taxon>
        <taxon>Agaricomycetes</taxon>
        <taxon>Russulales</taxon>
        <taxon>Russulaceae</taxon>
        <taxon>Lactarius</taxon>
    </lineage>
</organism>